<dbReference type="PANTHER" id="PTHR43510:SF1">
    <property type="entry name" value="AMINOTRANSFERASE FUNCTION, HYPOTHETICAL (EUROFUNG)"/>
    <property type="match status" value="1"/>
</dbReference>
<dbReference type="OrthoDB" id="7042322at2759"/>
<gene>
    <name evidence="4" type="ORF">KASA_0Q06270G</name>
</gene>
<dbReference type="PROSITE" id="PS00105">
    <property type="entry name" value="AA_TRANSFER_CLASS_1"/>
    <property type="match status" value="1"/>
</dbReference>
<evidence type="ECO:0000259" key="3">
    <source>
        <dbReference type="Pfam" id="PF00155"/>
    </source>
</evidence>
<dbReference type="AlphaFoldDB" id="A0A1X7QXP4"/>
<comment type="similarity">
    <text evidence="1">Belongs to the class-I pyridoxal-phosphate-dependent aminotransferase family.</text>
</comment>
<dbReference type="Gene3D" id="3.40.640.10">
    <property type="entry name" value="Type I PLP-dependent aspartate aminotransferase-like (Major domain)"/>
    <property type="match status" value="1"/>
</dbReference>
<reference evidence="4 5" key="1">
    <citation type="submission" date="2017-04" db="EMBL/GenBank/DDBJ databases">
        <authorList>
            <person name="Afonso C.L."/>
            <person name="Miller P.J."/>
            <person name="Scott M.A."/>
            <person name="Spackman E."/>
            <person name="Goraichik I."/>
            <person name="Dimitrov K.M."/>
            <person name="Suarez D.L."/>
            <person name="Swayne D.E."/>
        </authorList>
    </citation>
    <scope>NUCLEOTIDE SEQUENCE [LARGE SCALE GENOMIC DNA]</scope>
</reference>
<sequence>MPYQEDFAVEQFMDKFETQAKYNLGETCCYSLSLDDIEQLSGNRYELDRSMRLTYRDIKGSEELRSLIASIYGNTLTGDNVLVSNGAIASNYLLYYTLVGKGDHVICVDPTYSQLYSVPEMFGAEVDLLKLTKEDGYIPNVNVLAKMIKKNTKLIIINNPNNPLGSVIPNNVMKDICQLCEKHDIYLHSDEVYRPMFHSLEEGFDLPDSACNLYSKAIVTCSMSKAYSVAGIRLGWMITQDKQVLRDAASRRDYNTISVSVIDDRIAQYVLKNADKVIKRNMTLCKENYNYLTEFIEKNKEDFEYVAIPQGGTVCLLRTKKIEDTYNFAEFLATEFNVLAVPGEAFNFPGTLRIGYGNSKDDLIVGLPLLKKANDLWIDRTK</sequence>
<dbReference type="PANTHER" id="PTHR43510">
    <property type="entry name" value="AMINOTRANSFERASE FUNCTION, HYPOTHETICAL (EUROFUNG)"/>
    <property type="match status" value="1"/>
</dbReference>
<dbReference type="InterPro" id="IPR015422">
    <property type="entry name" value="PyrdxlP-dep_Trfase_small"/>
</dbReference>
<organism evidence="4 5">
    <name type="scientific">Maudiozyma saulgeensis</name>
    <dbReference type="NCBI Taxonomy" id="1789683"/>
    <lineage>
        <taxon>Eukaryota</taxon>
        <taxon>Fungi</taxon>
        <taxon>Dikarya</taxon>
        <taxon>Ascomycota</taxon>
        <taxon>Saccharomycotina</taxon>
        <taxon>Saccharomycetes</taxon>
        <taxon>Saccharomycetales</taxon>
        <taxon>Saccharomycetaceae</taxon>
        <taxon>Maudiozyma</taxon>
    </lineage>
</organism>
<dbReference type="GO" id="GO:0008483">
    <property type="term" value="F:transaminase activity"/>
    <property type="evidence" value="ECO:0007669"/>
    <property type="project" value="UniProtKB-KW"/>
</dbReference>
<dbReference type="GO" id="GO:0030170">
    <property type="term" value="F:pyridoxal phosphate binding"/>
    <property type="evidence" value="ECO:0007669"/>
    <property type="project" value="InterPro"/>
</dbReference>
<dbReference type="InterPro" id="IPR004838">
    <property type="entry name" value="NHTrfase_class1_PyrdxlP-BS"/>
</dbReference>
<accession>A0A1X7QXP4</accession>
<dbReference type="InterPro" id="IPR015424">
    <property type="entry name" value="PyrdxlP-dep_Trfase"/>
</dbReference>
<dbReference type="Gene3D" id="3.90.1150.10">
    <property type="entry name" value="Aspartate Aminotransferase, domain 1"/>
    <property type="match status" value="1"/>
</dbReference>
<dbReference type="EMBL" id="FXLY01000002">
    <property type="protein sequence ID" value="SMN18192.1"/>
    <property type="molecule type" value="Genomic_DNA"/>
</dbReference>
<evidence type="ECO:0000256" key="1">
    <source>
        <dbReference type="ARBA" id="ARBA00007441"/>
    </source>
</evidence>
<dbReference type="InterPro" id="IPR004839">
    <property type="entry name" value="Aminotransferase_I/II_large"/>
</dbReference>
<evidence type="ECO:0000313" key="5">
    <source>
        <dbReference type="Proteomes" id="UP000196158"/>
    </source>
</evidence>
<keyword evidence="5" id="KW-1185">Reference proteome</keyword>
<evidence type="ECO:0000313" key="4">
    <source>
        <dbReference type="EMBL" id="SMN18192.1"/>
    </source>
</evidence>
<proteinExistence type="inferred from homology"/>
<feature type="domain" description="Aminotransferase class I/classII large" evidence="3">
    <location>
        <begin position="46"/>
        <end position="359"/>
    </location>
</feature>
<keyword evidence="4" id="KW-0808">Transferase</keyword>
<dbReference type="SUPFAM" id="SSF53383">
    <property type="entry name" value="PLP-dependent transferases"/>
    <property type="match status" value="1"/>
</dbReference>
<dbReference type="Pfam" id="PF00155">
    <property type="entry name" value="Aminotran_1_2"/>
    <property type="match status" value="1"/>
</dbReference>
<name>A0A1X7QXP4_9SACH</name>
<keyword evidence="4" id="KW-0032">Aminotransferase</keyword>
<dbReference type="Proteomes" id="UP000196158">
    <property type="component" value="Unassembled WGS sequence"/>
</dbReference>
<dbReference type="STRING" id="1789683.A0A1X7QXP4"/>
<keyword evidence="2" id="KW-0663">Pyridoxal phosphate</keyword>
<dbReference type="InterPro" id="IPR015421">
    <property type="entry name" value="PyrdxlP-dep_Trfase_major"/>
</dbReference>
<protein>
    <submittedName>
        <fullName evidence="4">Similar to Saccharomyces cerevisiae YJL060W BNA3 Kynurenine aminotransferase, catalyzes formation of kynurenic acid from kynurenine</fullName>
    </submittedName>
</protein>
<evidence type="ECO:0000256" key="2">
    <source>
        <dbReference type="ARBA" id="ARBA00022898"/>
    </source>
</evidence>
<dbReference type="CDD" id="cd00609">
    <property type="entry name" value="AAT_like"/>
    <property type="match status" value="1"/>
</dbReference>